<evidence type="ECO:0000313" key="3">
    <source>
        <dbReference type="Proteomes" id="UP000030653"/>
    </source>
</evidence>
<dbReference type="GeneID" id="63692562"/>
<dbReference type="SUPFAM" id="SSF56219">
    <property type="entry name" value="DNase I-like"/>
    <property type="match status" value="1"/>
</dbReference>
<evidence type="ECO:0008006" key="4">
    <source>
        <dbReference type="Google" id="ProtNLM"/>
    </source>
</evidence>
<dbReference type="AlphaFoldDB" id="M5GD84"/>
<dbReference type="Proteomes" id="UP000030653">
    <property type="component" value="Unassembled WGS sequence"/>
</dbReference>
<proteinExistence type="predicted"/>
<dbReference type="InterPro" id="IPR036691">
    <property type="entry name" value="Endo/exonu/phosph_ase_sf"/>
</dbReference>
<keyword evidence="3" id="KW-1185">Reference proteome</keyword>
<reference evidence="2 3" key="1">
    <citation type="journal article" date="2012" name="Science">
        <title>The Paleozoic origin of enzymatic lignin decomposition reconstructed from 31 fungal genomes.</title>
        <authorList>
            <person name="Floudas D."/>
            <person name="Binder M."/>
            <person name="Riley R."/>
            <person name="Barry K."/>
            <person name="Blanchette R.A."/>
            <person name="Henrissat B."/>
            <person name="Martinez A.T."/>
            <person name="Otillar R."/>
            <person name="Spatafora J.W."/>
            <person name="Yadav J.S."/>
            <person name="Aerts A."/>
            <person name="Benoit I."/>
            <person name="Boyd A."/>
            <person name="Carlson A."/>
            <person name="Copeland A."/>
            <person name="Coutinho P.M."/>
            <person name="de Vries R.P."/>
            <person name="Ferreira P."/>
            <person name="Findley K."/>
            <person name="Foster B."/>
            <person name="Gaskell J."/>
            <person name="Glotzer D."/>
            <person name="Gorecki P."/>
            <person name="Heitman J."/>
            <person name="Hesse C."/>
            <person name="Hori C."/>
            <person name="Igarashi K."/>
            <person name="Jurgens J.A."/>
            <person name="Kallen N."/>
            <person name="Kersten P."/>
            <person name="Kohler A."/>
            <person name="Kuees U."/>
            <person name="Kumar T.K.A."/>
            <person name="Kuo A."/>
            <person name="LaButti K."/>
            <person name="Larrondo L.F."/>
            <person name="Lindquist E."/>
            <person name="Ling A."/>
            <person name="Lombard V."/>
            <person name="Lucas S."/>
            <person name="Lundell T."/>
            <person name="Martin R."/>
            <person name="McLaughlin D.J."/>
            <person name="Morgenstern I."/>
            <person name="Morin E."/>
            <person name="Murat C."/>
            <person name="Nagy L.G."/>
            <person name="Nolan M."/>
            <person name="Ohm R.A."/>
            <person name="Patyshakuliyeva A."/>
            <person name="Rokas A."/>
            <person name="Ruiz-Duenas F.J."/>
            <person name="Sabat G."/>
            <person name="Salamov A."/>
            <person name="Samejima M."/>
            <person name="Schmutz J."/>
            <person name="Slot J.C."/>
            <person name="St John F."/>
            <person name="Stenlid J."/>
            <person name="Sun H."/>
            <person name="Sun S."/>
            <person name="Syed K."/>
            <person name="Tsang A."/>
            <person name="Wiebenga A."/>
            <person name="Young D."/>
            <person name="Pisabarro A."/>
            <person name="Eastwood D.C."/>
            <person name="Martin F."/>
            <person name="Cullen D."/>
            <person name="Grigoriev I.V."/>
            <person name="Hibbett D.S."/>
        </authorList>
    </citation>
    <scope>NUCLEOTIDE SEQUENCE [LARGE SCALE GENOMIC DNA]</scope>
    <source>
        <strain evidence="2 3">DJM-731 SS1</strain>
    </source>
</reference>
<protein>
    <recommendedName>
        <fullName evidence="4">Endonuclease/exonuclease/phosphatase domain-containing protein</fullName>
    </recommendedName>
</protein>
<evidence type="ECO:0000313" key="2">
    <source>
        <dbReference type="EMBL" id="EJU06655.1"/>
    </source>
</evidence>
<dbReference type="Gene3D" id="3.60.10.10">
    <property type="entry name" value="Endonuclease/exonuclease/phosphatase"/>
    <property type="match status" value="1"/>
</dbReference>
<dbReference type="STRING" id="1858805.M5GD84"/>
<name>M5GD84_DACPD</name>
<gene>
    <name evidence="2" type="ORF">DACRYDRAFT_98007</name>
</gene>
<dbReference type="RefSeq" id="XP_040633549.1">
    <property type="nucleotide sequence ID" value="XM_040777500.1"/>
</dbReference>
<accession>M5GD84</accession>
<dbReference type="EMBL" id="JH795855">
    <property type="protein sequence ID" value="EJU06655.1"/>
    <property type="molecule type" value="Genomic_DNA"/>
</dbReference>
<evidence type="ECO:0000256" key="1">
    <source>
        <dbReference type="SAM" id="MobiDB-lite"/>
    </source>
</evidence>
<feature type="region of interest" description="Disordered" evidence="1">
    <location>
        <begin position="347"/>
        <end position="368"/>
    </location>
</feature>
<organism evidence="2 3">
    <name type="scientific">Dacryopinax primogenitus (strain DJM 731)</name>
    <name type="common">Brown rot fungus</name>
    <dbReference type="NCBI Taxonomy" id="1858805"/>
    <lineage>
        <taxon>Eukaryota</taxon>
        <taxon>Fungi</taxon>
        <taxon>Dikarya</taxon>
        <taxon>Basidiomycota</taxon>
        <taxon>Agaricomycotina</taxon>
        <taxon>Dacrymycetes</taxon>
        <taxon>Dacrymycetales</taxon>
        <taxon>Dacrymycetaceae</taxon>
        <taxon>Dacryopinax</taxon>
    </lineage>
</organism>
<dbReference type="HOGENOM" id="CLU_752313_0_0_1"/>
<sequence>MSELTRAAFYVYNTFKREWVVWERSAQPPGHVWNWPNPAQRNFTALTWNVSCDPAFAVARAHSLMSRFVAIGPDIAGMQEVSGCSEDDAGAPGYRGRGFWDVLHENAFVRREYIITMIEEQNVRMFDGDAPYGSILLLRRTFISIIPQVVPWYCALESRDYSNLVGVDLCDISGQPWFSIATGQFEASPQEPDGHGAGADAEYAKLSRAAQFHYISRRGGALGRAMGFNALLLADLSIRSLEETQVFQQAGFTDVYRAANPAQNPNEGATIGGLSMQLVGFPPQNEERRRQDFIFAKGEWLTGATAELIGSTPLRPGSYGENLVDAMGRPLRVWPSTHKGVVSRMLVGQQEQDEGRQGPAPGKRARIH</sequence>